<dbReference type="SMART" id="SM00042">
    <property type="entry name" value="CUB"/>
    <property type="match status" value="3"/>
</dbReference>
<dbReference type="InterPro" id="IPR000859">
    <property type="entry name" value="CUB_dom"/>
</dbReference>
<feature type="domain" description="CUB" evidence="3">
    <location>
        <begin position="175"/>
        <end position="316"/>
    </location>
</feature>
<evidence type="ECO:0000256" key="1">
    <source>
        <dbReference type="ARBA" id="ARBA00023157"/>
    </source>
</evidence>
<dbReference type="STRING" id="53468.A0A158QV30"/>
<dbReference type="EMBL" id="UXSR01005333">
    <property type="protein sequence ID" value="VDD81154.1"/>
    <property type="molecule type" value="Genomic_DNA"/>
</dbReference>
<proteinExistence type="predicted"/>
<dbReference type="OrthoDB" id="6369184at2759"/>
<evidence type="ECO:0000256" key="2">
    <source>
        <dbReference type="PROSITE-ProRule" id="PRU00059"/>
    </source>
</evidence>
<dbReference type="PANTHER" id="PTHR47537">
    <property type="entry name" value="CUBILIN"/>
    <property type="match status" value="1"/>
</dbReference>
<evidence type="ECO:0000259" key="3">
    <source>
        <dbReference type="PROSITE" id="PS01180"/>
    </source>
</evidence>
<dbReference type="AlphaFoldDB" id="A0A158QV30"/>
<reference evidence="4 5" key="1">
    <citation type="submission" date="2018-10" db="EMBL/GenBank/DDBJ databases">
        <authorList>
            <consortium name="Pathogen Informatics"/>
        </authorList>
    </citation>
    <scope>NUCLEOTIDE SEQUENCE [LARGE SCALE GENOMIC DNA]</scope>
</reference>
<dbReference type="InterPro" id="IPR053207">
    <property type="entry name" value="Non-NMDA_GluR_Accessory"/>
</dbReference>
<feature type="domain" description="CUB" evidence="3">
    <location>
        <begin position="365"/>
        <end position="548"/>
    </location>
</feature>
<keyword evidence="5" id="KW-1185">Reference proteome</keyword>
<dbReference type="InterPro" id="IPR035914">
    <property type="entry name" value="Sperma_CUB_dom_sf"/>
</dbReference>
<feature type="domain" description="CUB" evidence="3">
    <location>
        <begin position="12"/>
        <end position="158"/>
    </location>
</feature>
<dbReference type="PANTHER" id="PTHR47537:SF6">
    <property type="entry name" value="CUB DOMAIN-CONTAINING PROTEIN"/>
    <property type="match status" value="1"/>
</dbReference>
<keyword evidence="1" id="KW-1015">Disulfide bond</keyword>
<dbReference type="Proteomes" id="UP000267029">
    <property type="component" value="Unassembled WGS sequence"/>
</dbReference>
<evidence type="ECO:0000313" key="5">
    <source>
        <dbReference type="Proteomes" id="UP000267029"/>
    </source>
</evidence>
<comment type="caution">
    <text evidence="2">Lacks conserved residue(s) required for the propagation of feature annotation.</text>
</comment>
<dbReference type="SUPFAM" id="SSF49854">
    <property type="entry name" value="Spermadhesin, CUB domain"/>
    <property type="match status" value="3"/>
</dbReference>
<gene>
    <name evidence="4" type="ORF">MCOS_LOCUS7157</name>
</gene>
<dbReference type="GO" id="GO:0005886">
    <property type="term" value="C:plasma membrane"/>
    <property type="evidence" value="ECO:0007669"/>
    <property type="project" value="TreeGrafter"/>
</dbReference>
<organism evidence="4 5">
    <name type="scientific">Mesocestoides corti</name>
    <name type="common">Flatworm</name>
    <dbReference type="NCBI Taxonomy" id="53468"/>
    <lineage>
        <taxon>Eukaryota</taxon>
        <taxon>Metazoa</taxon>
        <taxon>Spiralia</taxon>
        <taxon>Lophotrochozoa</taxon>
        <taxon>Platyhelminthes</taxon>
        <taxon>Cestoda</taxon>
        <taxon>Eucestoda</taxon>
        <taxon>Cyclophyllidea</taxon>
        <taxon>Mesocestoididae</taxon>
        <taxon>Mesocestoides</taxon>
    </lineage>
</organism>
<dbReference type="PROSITE" id="PS01180">
    <property type="entry name" value="CUB"/>
    <property type="match status" value="3"/>
</dbReference>
<dbReference type="CDD" id="cd00041">
    <property type="entry name" value="CUB"/>
    <property type="match status" value="2"/>
</dbReference>
<evidence type="ECO:0000313" key="4">
    <source>
        <dbReference type="EMBL" id="VDD81154.1"/>
    </source>
</evidence>
<dbReference type="Gene3D" id="2.60.120.290">
    <property type="entry name" value="Spermadhesin, CUB domain"/>
    <property type="match status" value="3"/>
</dbReference>
<name>A0A158QV30_MESCO</name>
<sequence length="610" mass="69107">MDPLVILQHPNCRCYVFSSAKRIHGVFKSPNFPAPYPDQIDCIIYLFQGGACEIVQITFLTIELAPPRVDVCFDYVAIVNYNETRLSMSQQRKTLTSSDVVRRQSVPPSVLCGTLPMLKKTTFFSETNSLALVFHSTTRAPLEQSKQMSGFQGTFLFLNSSNYKVNGDHLRGTECSYVIQSSQSKRLLVSGRIVSPRFPNDYPPNVRCAYTFLGRRNERVVIAVRLLQLRHLDGAGINNGTSTSCVYETSPLSSFDRILIHTLPKERWTEPVLFARLCGSLTSFQIISEEPSLQLTFISLPFGPKNGRFLMEYVFVKGTSVKPSSWTPTVPAFFEQWSMKQSTQEVFNYLQSAQPSNTQNMELACNSLETLETIIDAYKADEGSLASPKFPELYPKCINSTYYFRGRPGQRVFLRFVLLELGDTERNEFECSKPDQLSLVVAALESGLGRHCLIKMIKCTNHLPRCKEDTVHRGDRLYFYDGSSTHLPVQLSVCGSPQSVFRPETDKGLPTDQNLAIASSGSHFTMLFASDEFVGKFEFGFRLEYHFRDLISWDAHDGEQKTPNSQYNITNDKKGRLVYFNYPHKTIRITSISKLATMDIPLYIIIGELR</sequence>
<protein>
    <recommendedName>
        <fullName evidence="3">CUB domain-containing protein</fullName>
    </recommendedName>
</protein>
<accession>A0A158QV30</accession>